<keyword evidence="2" id="KW-1185">Reference proteome</keyword>
<evidence type="ECO:0000313" key="1">
    <source>
        <dbReference type="EMBL" id="MFD0287281.1"/>
    </source>
</evidence>
<dbReference type="RefSeq" id="WP_381262695.1">
    <property type="nucleotide sequence ID" value="NZ_JBHTBI010000067.1"/>
</dbReference>
<name>A0ABW2VS07_9ACTN</name>
<comment type="caution">
    <text evidence="1">The sequence shown here is derived from an EMBL/GenBank/DDBJ whole genome shotgun (WGS) entry which is preliminary data.</text>
</comment>
<reference evidence="2" key="1">
    <citation type="journal article" date="2019" name="Int. J. Syst. Evol. Microbiol.">
        <title>The Global Catalogue of Microorganisms (GCM) 10K type strain sequencing project: providing services to taxonomists for standard genome sequencing and annotation.</title>
        <authorList>
            <consortium name="The Broad Institute Genomics Platform"/>
            <consortium name="The Broad Institute Genome Sequencing Center for Infectious Disease"/>
            <person name="Wu L."/>
            <person name="Ma J."/>
        </authorList>
    </citation>
    <scope>NUCLEOTIDE SEQUENCE [LARGE SCALE GENOMIC DNA]</scope>
    <source>
        <strain evidence="2">CGMCC 4.7198</strain>
    </source>
</reference>
<dbReference type="EMBL" id="JBHTEC010000001">
    <property type="protein sequence ID" value="MFD0287281.1"/>
    <property type="molecule type" value="Genomic_DNA"/>
</dbReference>
<evidence type="ECO:0000313" key="2">
    <source>
        <dbReference type="Proteomes" id="UP001596957"/>
    </source>
</evidence>
<protein>
    <submittedName>
        <fullName evidence="1">Uncharacterized protein</fullName>
    </submittedName>
</protein>
<organism evidence="1 2">
    <name type="scientific">Streptomyces lutosisoli</name>
    <dbReference type="NCBI Taxonomy" id="2665721"/>
    <lineage>
        <taxon>Bacteria</taxon>
        <taxon>Bacillati</taxon>
        <taxon>Actinomycetota</taxon>
        <taxon>Actinomycetes</taxon>
        <taxon>Kitasatosporales</taxon>
        <taxon>Streptomycetaceae</taxon>
        <taxon>Streptomyces</taxon>
    </lineage>
</organism>
<sequence length="105" mass="11849">MSEPKSDLLSRLWDEFRIMPFPRGFYRREPDGECMVSMDTSLAGCVSVALEGSLDDGRREVLRTRIAILGKILPSIGDDEYGTKYFTLLYEMAVLAAELDHARGE</sequence>
<proteinExistence type="predicted"/>
<gene>
    <name evidence="1" type="ORF">ACFQZP_37520</name>
</gene>
<dbReference type="Proteomes" id="UP001596957">
    <property type="component" value="Unassembled WGS sequence"/>
</dbReference>
<accession>A0ABW2VS07</accession>